<dbReference type="PANTHER" id="PTHR13285:SF18">
    <property type="entry name" value="PROTEIN-CYSTEINE N-PALMITOYLTRANSFERASE RASP"/>
    <property type="match status" value="1"/>
</dbReference>
<proteinExistence type="inferred from homology"/>
<dbReference type="EMBL" id="JACKWY010000001">
    <property type="protein sequence ID" value="MBB6713513.1"/>
    <property type="molecule type" value="Genomic_DNA"/>
</dbReference>
<organism evidence="9 10">
    <name type="scientific">Clostridium gasigenes</name>
    <dbReference type="NCBI Taxonomy" id="94869"/>
    <lineage>
        <taxon>Bacteria</taxon>
        <taxon>Bacillati</taxon>
        <taxon>Bacillota</taxon>
        <taxon>Clostridia</taxon>
        <taxon>Eubacteriales</taxon>
        <taxon>Clostridiaceae</taxon>
        <taxon>Clostridium</taxon>
    </lineage>
</organism>
<dbReference type="PIRSF" id="PIRSF500217">
    <property type="entry name" value="AlgI"/>
    <property type="match status" value="1"/>
</dbReference>
<feature type="transmembrane region" description="Helical" evidence="8">
    <location>
        <begin position="217"/>
        <end position="236"/>
    </location>
</feature>
<evidence type="ECO:0000313" key="9">
    <source>
        <dbReference type="EMBL" id="MBB6713513.1"/>
    </source>
</evidence>
<feature type="transmembrane region" description="Helical" evidence="8">
    <location>
        <begin position="113"/>
        <end position="135"/>
    </location>
</feature>
<dbReference type="PANTHER" id="PTHR13285">
    <property type="entry name" value="ACYLTRANSFERASE"/>
    <property type="match status" value="1"/>
</dbReference>
<keyword evidence="5 8" id="KW-1133">Transmembrane helix</keyword>
<dbReference type="InterPro" id="IPR004299">
    <property type="entry name" value="MBOAT_fam"/>
</dbReference>
<dbReference type="AlphaFoldDB" id="A0A7X0SBU5"/>
<feature type="transmembrane region" description="Helical" evidence="8">
    <location>
        <begin position="431"/>
        <end position="454"/>
    </location>
</feature>
<name>A0A7X0SBU5_9CLOT</name>
<dbReference type="GO" id="GO:0042121">
    <property type="term" value="P:alginic acid biosynthetic process"/>
    <property type="evidence" value="ECO:0007669"/>
    <property type="project" value="InterPro"/>
</dbReference>
<dbReference type="Pfam" id="PF03062">
    <property type="entry name" value="MBOAT"/>
    <property type="match status" value="1"/>
</dbReference>
<dbReference type="GO" id="GO:0016746">
    <property type="term" value="F:acyltransferase activity"/>
    <property type="evidence" value="ECO:0007669"/>
    <property type="project" value="UniProtKB-KW"/>
</dbReference>
<evidence type="ECO:0000313" key="10">
    <source>
        <dbReference type="Proteomes" id="UP000585258"/>
    </source>
</evidence>
<evidence type="ECO:0000256" key="7">
    <source>
        <dbReference type="PIRNR" id="PIRNR016636"/>
    </source>
</evidence>
<feature type="transmembrane region" description="Helical" evidence="8">
    <location>
        <begin position="6"/>
        <end position="23"/>
    </location>
</feature>
<dbReference type="InterPro" id="IPR051085">
    <property type="entry name" value="MB_O-acyltransferase"/>
</dbReference>
<keyword evidence="6 7" id="KW-0472">Membrane</keyword>
<dbReference type="Proteomes" id="UP000585258">
    <property type="component" value="Unassembled WGS sequence"/>
</dbReference>
<protein>
    <submittedName>
        <fullName evidence="9">MBOAT family protein</fullName>
    </submittedName>
</protein>
<sequence length="457" mass="53675">MSFDSLIFILYFLPLTLFMYYISKAKYRNLILLITSIFFYIWGASQTIVIIFISIVFNYSFGYLLDKFEKHKKTILYLGISFNIIILIYYKYTNFFIMNYNKVTDSNHELLKLLIPLGISYITFQQISYIVDIYRKTVIFENNFINYSLYVIFFPKIIAGPITKYSLINENIKHREYNDNLFKEGIFRFSLGLGKKVLISNVLSIVANKIFAIDPHLLGFNISLLGMITYTLQIYFDFSGYTDMAIGIAKMFSINLPENFDKPYKSKGFIDFWRRWHITLSSFLRDYIYIPLGGNRVSKNRLIFNTFILFLISGFWHGASFTFIVWGIYHGFFVIIEKLGANKLYKILPSFISELITFLLVAVGWVFFRADSLRYALNYIFALIDPRKIVPLSNLDIGIDNKFWFIFILSLIIVFMPKIKENKTFLVISKIFSIIILIYSIAVITTGSFMPFIYLKF</sequence>
<evidence type="ECO:0000256" key="2">
    <source>
        <dbReference type="ARBA" id="ARBA00010323"/>
    </source>
</evidence>
<evidence type="ECO:0000256" key="4">
    <source>
        <dbReference type="ARBA" id="ARBA00022692"/>
    </source>
</evidence>
<dbReference type="RefSeq" id="WP_185163319.1">
    <property type="nucleotide sequence ID" value="NZ_JACKWY010000001.1"/>
</dbReference>
<evidence type="ECO:0000256" key="6">
    <source>
        <dbReference type="ARBA" id="ARBA00023136"/>
    </source>
</evidence>
<dbReference type="GO" id="GO:0005886">
    <property type="term" value="C:plasma membrane"/>
    <property type="evidence" value="ECO:0007669"/>
    <property type="project" value="UniProtKB-SubCell"/>
</dbReference>
<accession>A0A7X0SBU5</accession>
<keyword evidence="3 7" id="KW-1003">Cell membrane</keyword>
<keyword evidence="7" id="KW-0808">Transferase</keyword>
<feature type="transmembrane region" description="Helical" evidence="8">
    <location>
        <begin position="75"/>
        <end position="92"/>
    </location>
</feature>
<dbReference type="InterPro" id="IPR028362">
    <property type="entry name" value="AlgI"/>
</dbReference>
<feature type="transmembrane region" description="Helical" evidence="8">
    <location>
        <begin position="403"/>
        <end position="419"/>
    </location>
</feature>
<feature type="transmembrane region" description="Helical" evidence="8">
    <location>
        <begin position="30"/>
        <end position="55"/>
    </location>
</feature>
<keyword evidence="4 8" id="KW-0812">Transmembrane</keyword>
<keyword evidence="7" id="KW-0012">Acyltransferase</keyword>
<gene>
    <name evidence="9" type="ORF">H7E68_02035</name>
</gene>
<dbReference type="InterPro" id="IPR024194">
    <property type="entry name" value="Ac/AlaTfrase_AlgI/DltB"/>
</dbReference>
<evidence type="ECO:0000256" key="5">
    <source>
        <dbReference type="ARBA" id="ARBA00022989"/>
    </source>
</evidence>
<reference evidence="9 10" key="1">
    <citation type="submission" date="2020-08" db="EMBL/GenBank/DDBJ databases">
        <title>Clostridia isolated from Swiss meat.</title>
        <authorList>
            <person name="Wambui J."/>
            <person name="Stevens M.J.A."/>
            <person name="Stephan R."/>
        </authorList>
    </citation>
    <scope>NUCLEOTIDE SEQUENCE [LARGE SCALE GENOMIC DNA]</scope>
    <source>
        <strain evidence="9 10">CM001</strain>
    </source>
</reference>
<dbReference type="PIRSF" id="PIRSF016636">
    <property type="entry name" value="AlgI_DltB"/>
    <property type="match status" value="1"/>
</dbReference>
<evidence type="ECO:0000256" key="1">
    <source>
        <dbReference type="ARBA" id="ARBA00004651"/>
    </source>
</evidence>
<comment type="subcellular location">
    <subcellularLocation>
        <location evidence="1">Cell membrane</location>
        <topology evidence="1">Multi-pass membrane protein</topology>
    </subcellularLocation>
</comment>
<evidence type="ECO:0000256" key="3">
    <source>
        <dbReference type="ARBA" id="ARBA00022475"/>
    </source>
</evidence>
<feature type="transmembrane region" description="Helical" evidence="8">
    <location>
        <begin position="147"/>
        <end position="167"/>
    </location>
</feature>
<feature type="transmembrane region" description="Helical" evidence="8">
    <location>
        <begin position="347"/>
        <end position="368"/>
    </location>
</feature>
<comment type="caution">
    <text evidence="9">The sequence shown here is derived from an EMBL/GenBank/DDBJ whole genome shotgun (WGS) entry which is preliminary data.</text>
</comment>
<feature type="transmembrane region" description="Helical" evidence="8">
    <location>
        <begin position="302"/>
        <end position="335"/>
    </location>
</feature>
<comment type="similarity">
    <text evidence="2 7">Belongs to the membrane-bound acyltransferase family.</text>
</comment>
<evidence type="ECO:0000256" key="8">
    <source>
        <dbReference type="SAM" id="Phobius"/>
    </source>
</evidence>